<dbReference type="AlphaFoldDB" id="A0A382K710"/>
<protein>
    <recommendedName>
        <fullName evidence="2">VTT domain-containing protein</fullName>
    </recommendedName>
</protein>
<name>A0A382K710_9ZZZZ</name>
<feature type="transmembrane region" description="Helical" evidence="1">
    <location>
        <begin position="153"/>
        <end position="172"/>
    </location>
</feature>
<feature type="non-terminal residue" evidence="3">
    <location>
        <position position="1"/>
    </location>
</feature>
<organism evidence="3">
    <name type="scientific">marine metagenome</name>
    <dbReference type="NCBI Taxonomy" id="408172"/>
    <lineage>
        <taxon>unclassified sequences</taxon>
        <taxon>metagenomes</taxon>
        <taxon>ecological metagenomes</taxon>
    </lineage>
</organism>
<dbReference type="InterPro" id="IPR032816">
    <property type="entry name" value="VTT_dom"/>
</dbReference>
<feature type="transmembrane region" description="Helical" evidence="1">
    <location>
        <begin position="116"/>
        <end position="141"/>
    </location>
</feature>
<accession>A0A382K710</accession>
<reference evidence="3" key="1">
    <citation type="submission" date="2018-05" db="EMBL/GenBank/DDBJ databases">
        <authorList>
            <person name="Lanie J.A."/>
            <person name="Ng W.-L."/>
            <person name="Kazmierczak K.M."/>
            <person name="Andrzejewski T.M."/>
            <person name="Davidsen T.M."/>
            <person name="Wayne K.J."/>
            <person name="Tettelin H."/>
            <person name="Glass J.I."/>
            <person name="Rusch D."/>
            <person name="Podicherti R."/>
            <person name="Tsui H.-C.T."/>
            <person name="Winkler M.E."/>
        </authorList>
    </citation>
    <scope>NUCLEOTIDE SEQUENCE</scope>
</reference>
<evidence type="ECO:0000313" key="3">
    <source>
        <dbReference type="EMBL" id="SVC19816.1"/>
    </source>
</evidence>
<dbReference type="EMBL" id="UINC01078596">
    <property type="protein sequence ID" value="SVC19816.1"/>
    <property type="molecule type" value="Genomic_DNA"/>
</dbReference>
<feature type="transmembrane region" description="Helical" evidence="1">
    <location>
        <begin position="86"/>
        <end position="104"/>
    </location>
</feature>
<dbReference type="InterPro" id="IPR051311">
    <property type="entry name" value="DedA_domain"/>
</dbReference>
<proteinExistence type="predicted"/>
<keyword evidence="1" id="KW-1133">Transmembrane helix</keyword>
<evidence type="ECO:0000259" key="2">
    <source>
        <dbReference type="Pfam" id="PF09335"/>
    </source>
</evidence>
<dbReference type="PANTHER" id="PTHR42709:SF11">
    <property type="entry name" value="DEDA FAMILY PROTEIN"/>
    <property type="match status" value="1"/>
</dbReference>
<feature type="transmembrane region" description="Helical" evidence="1">
    <location>
        <begin position="30"/>
        <end position="56"/>
    </location>
</feature>
<sequence length="180" mass="20271">GIMSFIESFVFPIPPDVLIIPMTIAKKQDWIKIALIATIGSVLGACLGYFIGYVFFNEIGIKIFELYGVDNASFLKDKMSSEGGTIAWMTLLAIAGFSPIPFKLLTITSGFVHFNFFYFIIVSLLTRGLRFFLIAFLIGNFGSAMKKIIEKKLLKFSIILSIVLIIFSYLIYKFLINFIN</sequence>
<dbReference type="PANTHER" id="PTHR42709">
    <property type="entry name" value="ALKALINE PHOSPHATASE LIKE PROTEIN"/>
    <property type="match status" value="1"/>
</dbReference>
<keyword evidence="1" id="KW-0812">Transmembrane</keyword>
<keyword evidence="1" id="KW-0472">Membrane</keyword>
<dbReference type="GO" id="GO:0005886">
    <property type="term" value="C:plasma membrane"/>
    <property type="evidence" value="ECO:0007669"/>
    <property type="project" value="TreeGrafter"/>
</dbReference>
<evidence type="ECO:0000256" key="1">
    <source>
        <dbReference type="SAM" id="Phobius"/>
    </source>
</evidence>
<gene>
    <name evidence="3" type="ORF">METZ01_LOCUS272670</name>
</gene>
<feature type="domain" description="VTT" evidence="2">
    <location>
        <begin position="16"/>
        <end position="137"/>
    </location>
</feature>
<dbReference type="Pfam" id="PF09335">
    <property type="entry name" value="VTT_dom"/>
    <property type="match status" value="1"/>
</dbReference>